<dbReference type="EMBL" id="CP018839">
    <property type="protein sequence ID" value="APR04784.1"/>
    <property type="molecule type" value="Genomic_DNA"/>
</dbReference>
<name>A0A1H5SI14_9RHOO</name>
<feature type="region of interest" description="Disordered" evidence="1">
    <location>
        <begin position="1"/>
        <end position="24"/>
    </location>
</feature>
<feature type="compositionally biased region" description="Low complexity" evidence="1">
    <location>
        <begin position="98"/>
        <end position="110"/>
    </location>
</feature>
<reference evidence="2 3" key="1">
    <citation type="submission" date="2016-12" db="EMBL/GenBank/DDBJ databases">
        <title>Complete genome sequence of Thauera chlorobenzoica, a Betaproteobacterium degrading haloaromatics anaerobically to CO2 and halides.</title>
        <authorList>
            <person name="Goris T."/>
            <person name="Mergelsberg M."/>
            <person name="Boll M."/>
        </authorList>
    </citation>
    <scope>NUCLEOTIDE SEQUENCE [LARGE SCALE GENOMIC DNA]</scope>
    <source>
        <strain evidence="2 3">3CB1</strain>
    </source>
</reference>
<protein>
    <submittedName>
        <fullName evidence="2">Uncharacterized protein</fullName>
    </submittedName>
</protein>
<accession>A0A1H5SI14</accession>
<dbReference type="STRING" id="96773.Tchl_1937"/>
<keyword evidence="3" id="KW-1185">Reference proteome</keyword>
<dbReference type="Proteomes" id="UP000185739">
    <property type="component" value="Chromosome"/>
</dbReference>
<organism evidence="2 3">
    <name type="scientific">Thauera chlorobenzoica</name>
    <dbReference type="NCBI Taxonomy" id="96773"/>
    <lineage>
        <taxon>Bacteria</taxon>
        <taxon>Pseudomonadati</taxon>
        <taxon>Pseudomonadota</taxon>
        <taxon>Betaproteobacteria</taxon>
        <taxon>Rhodocyclales</taxon>
        <taxon>Zoogloeaceae</taxon>
        <taxon>Thauera</taxon>
    </lineage>
</organism>
<evidence type="ECO:0000313" key="3">
    <source>
        <dbReference type="Proteomes" id="UP000185739"/>
    </source>
</evidence>
<dbReference type="RefSeq" id="WP_146060731.1">
    <property type="nucleotide sequence ID" value="NZ_CP018839.1"/>
</dbReference>
<evidence type="ECO:0000256" key="1">
    <source>
        <dbReference type="SAM" id="MobiDB-lite"/>
    </source>
</evidence>
<gene>
    <name evidence="2" type="ORF">Tchl_1937</name>
</gene>
<sequence length="294" mass="30912">MANLPLRPAQAGTDSDTTKKAGATDRQAVAREILAAQPDRQAMLDAAQASAARHSGGAAPEGAILVDPAPFRRMAEAIEAEARHRANAQVLADAVRSGAAAAPPGDQADPVTEPTPARKRYGTAPRYATQDAAWEKRLNLVQTLRGGFEALSGGPYAADLGWRDDKQTVALTECSAQMLVDALLLAATVGDDFEGAEELQTADGPVKVDPSLLPMHRARDEWAAHLKNSHDEAITFADKKTGARADKVAALETVLRAGLEARARRTIEGVARLSQGGSEAALPMTKSSARRSIG</sequence>
<proteinExistence type="predicted"/>
<evidence type="ECO:0000313" key="2">
    <source>
        <dbReference type="EMBL" id="APR04784.1"/>
    </source>
</evidence>
<dbReference type="AlphaFoldDB" id="A0A1H5SI14"/>
<feature type="region of interest" description="Disordered" evidence="1">
    <location>
        <begin position="95"/>
        <end position="124"/>
    </location>
</feature>
<dbReference type="KEGG" id="tcl:Tchl_1937"/>